<dbReference type="OrthoDB" id="9805884at2"/>
<dbReference type="HOGENOM" id="CLU_028518_2_2_5"/>
<dbReference type="Gene3D" id="1.10.3720.10">
    <property type="entry name" value="MetI-like"/>
    <property type="match status" value="1"/>
</dbReference>
<dbReference type="PROSITE" id="PS51257">
    <property type="entry name" value="PROKAR_LIPOPROTEIN"/>
    <property type="match status" value="1"/>
</dbReference>
<accession>A0A068SPH9</accession>
<dbReference type="GO" id="GO:0055085">
    <property type="term" value="P:transmembrane transport"/>
    <property type="evidence" value="ECO:0007669"/>
    <property type="project" value="InterPro"/>
</dbReference>
<evidence type="ECO:0000256" key="7">
    <source>
        <dbReference type="RuleBase" id="RU363032"/>
    </source>
</evidence>
<evidence type="ECO:0000256" key="5">
    <source>
        <dbReference type="ARBA" id="ARBA00022989"/>
    </source>
</evidence>
<dbReference type="PANTHER" id="PTHR43386:SF26">
    <property type="entry name" value="ABC TRANSPORTER PERMEASE PROTEIN"/>
    <property type="match status" value="1"/>
</dbReference>
<feature type="transmembrane region" description="Helical" evidence="7">
    <location>
        <begin position="202"/>
        <end position="227"/>
    </location>
</feature>
<dbReference type="InterPro" id="IPR025966">
    <property type="entry name" value="OppC_N"/>
</dbReference>
<dbReference type="InterPro" id="IPR000515">
    <property type="entry name" value="MetI-like"/>
</dbReference>
<organism evidence="9 10">
    <name type="scientific">Neorhizobium galegae bv. orientalis str. HAMBI 540</name>
    <dbReference type="NCBI Taxonomy" id="1028800"/>
    <lineage>
        <taxon>Bacteria</taxon>
        <taxon>Pseudomonadati</taxon>
        <taxon>Pseudomonadota</taxon>
        <taxon>Alphaproteobacteria</taxon>
        <taxon>Hyphomicrobiales</taxon>
        <taxon>Rhizobiaceae</taxon>
        <taxon>Rhizobium/Agrobacterium group</taxon>
        <taxon>Neorhizobium</taxon>
    </lineage>
</organism>
<dbReference type="SUPFAM" id="SSF161098">
    <property type="entry name" value="MetI-like"/>
    <property type="match status" value="1"/>
</dbReference>
<dbReference type="CDD" id="cd06261">
    <property type="entry name" value="TM_PBP2"/>
    <property type="match status" value="1"/>
</dbReference>
<protein>
    <submittedName>
        <fullName evidence="9">ABC-type transporter, permease component: PepT family protein</fullName>
    </submittedName>
</protein>
<dbReference type="InterPro" id="IPR035906">
    <property type="entry name" value="MetI-like_sf"/>
</dbReference>
<evidence type="ECO:0000313" key="10">
    <source>
        <dbReference type="Proteomes" id="UP000028181"/>
    </source>
</evidence>
<dbReference type="AlphaFoldDB" id="A0A068SPH9"/>
<dbReference type="Pfam" id="PF00528">
    <property type="entry name" value="BPD_transp_1"/>
    <property type="match status" value="1"/>
</dbReference>
<keyword evidence="5 7" id="KW-1133">Transmembrane helix</keyword>
<gene>
    <name evidence="9" type="ORF">RG540_CH19690</name>
</gene>
<dbReference type="InterPro" id="IPR050366">
    <property type="entry name" value="BP-dependent_transpt_permease"/>
</dbReference>
<evidence type="ECO:0000256" key="6">
    <source>
        <dbReference type="ARBA" id="ARBA00023136"/>
    </source>
</evidence>
<dbReference type="Proteomes" id="UP000028181">
    <property type="component" value="Chromosome I"/>
</dbReference>
<proteinExistence type="inferred from homology"/>
<evidence type="ECO:0000259" key="8">
    <source>
        <dbReference type="PROSITE" id="PS50928"/>
    </source>
</evidence>
<keyword evidence="6 7" id="KW-0472">Membrane</keyword>
<feature type="transmembrane region" description="Helical" evidence="7">
    <location>
        <begin position="369"/>
        <end position="390"/>
    </location>
</feature>
<dbReference type="eggNOG" id="COG1173">
    <property type="taxonomic scope" value="Bacteria"/>
</dbReference>
<evidence type="ECO:0000256" key="1">
    <source>
        <dbReference type="ARBA" id="ARBA00004651"/>
    </source>
</evidence>
<comment type="similarity">
    <text evidence="7">Belongs to the binding-protein-dependent transport system permease family.</text>
</comment>
<evidence type="ECO:0000256" key="4">
    <source>
        <dbReference type="ARBA" id="ARBA00022692"/>
    </source>
</evidence>
<name>A0A068SPH9_NEOGA</name>
<evidence type="ECO:0000256" key="3">
    <source>
        <dbReference type="ARBA" id="ARBA00022475"/>
    </source>
</evidence>
<dbReference type="GO" id="GO:0005886">
    <property type="term" value="C:plasma membrane"/>
    <property type="evidence" value="ECO:0007669"/>
    <property type="project" value="UniProtKB-SubCell"/>
</dbReference>
<dbReference type="GeneID" id="31562668"/>
<evidence type="ECO:0000256" key="2">
    <source>
        <dbReference type="ARBA" id="ARBA00022448"/>
    </source>
</evidence>
<dbReference type="EMBL" id="HG938353">
    <property type="protein sequence ID" value="CDN48138.1"/>
    <property type="molecule type" value="Genomic_DNA"/>
</dbReference>
<keyword evidence="3" id="KW-1003">Cell membrane</keyword>
<dbReference type="RefSeq" id="WP_080724909.1">
    <property type="nucleotide sequence ID" value="NZ_HG938353.1"/>
</dbReference>
<keyword evidence="2 7" id="KW-0813">Transport</keyword>
<reference evidence="10" key="1">
    <citation type="journal article" date="2014" name="BMC Genomics">
        <title>Genome sequencing of two Neorhizobium galegae strains reveals a noeT gene responsible for the unusual acetylation of the nodulation factors.</title>
        <authorList>
            <person name="Osterman J."/>
            <person name="Marsh J."/>
            <person name="Laine P.K."/>
            <person name="Zeng Z."/>
            <person name="Alatalo E."/>
            <person name="Sullivan J.T."/>
            <person name="Young J.P."/>
            <person name="Thomas-Oates J."/>
            <person name="Paulin L."/>
            <person name="Lindstrom K."/>
        </authorList>
    </citation>
    <scope>NUCLEOTIDE SEQUENCE [LARGE SCALE GENOMIC DNA]</scope>
    <source>
        <strain evidence="10">HAMBI 540</strain>
    </source>
</reference>
<feature type="transmembrane region" description="Helical" evidence="7">
    <location>
        <begin position="247"/>
        <end position="273"/>
    </location>
</feature>
<dbReference type="PROSITE" id="PS50928">
    <property type="entry name" value="ABC_TM1"/>
    <property type="match status" value="1"/>
</dbReference>
<comment type="subcellular location">
    <subcellularLocation>
        <location evidence="1 7">Cell membrane</location>
        <topology evidence="1 7">Multi-pass membrane protein</topology>
    </subcellularLocation>
</comment>
<feature type="transmembrane region" description="Helical" evidence="7">
    <location>
        <begin position="20"/>
        <end position="39"/>
    </location>
</feature>
<dbReference type="KEGG" id="ngg:RG540_CH19690"/>
<feature type="transmembrane region" description="Helical" evidence="7">
    <location>
        <begin position="321"/>
        <end position="349"/>
    </location>
</feature>
<keyword evidence="4 7" id="KW-0812">Transmembrane</keyword>
<evidence type="ECO:0000313" key="9">
    <source>
        <dbReference type="EMBL" id="CDN48138.1"/>
    </source>
</evidence>
<sequence>MSTAGFKDYAQHFAESRAAVVSLAVSLAFVACAIFAPLLSPTDPYDLTQLQLSDALKPTGSTRMLPGEEVRANIRIDGSATSVQPATAAKTHVTLVAEPCGLNCLGVGVQPEGTRLANLQIRNLPAGATVEGARKHPVQPWWTVDNPEGGKVRIASNGPLPATFTFLAIARSMDQETDFVFRLGTDSFGRDMFSAILYGVRISVFVGLVAAGAAMVIGTGLGLLSAWRGGITDAIIMRAVDFMLGLPALLVGLAILAILGNGVSKVVLAIVIVQWSYYARTARSFAMSELGKEYVEAARCLRLSPARIMLRHVLPNCMPQIIVLFTLNIASAISLESSLSFLGVGLPLTRPSLGMLIASGYEFIFSHKYWISIYPGIVLLVMIVAMNLLGDRLRDLNNPRLDR</sequence>
<keyword evidence="10" id="KW-1185">Reference proteome</keyword>
<dbReference type="Pfam" id="PF12911">
    <property type="entry name" value="OppC_N"/>
    <property type="match status" value="1"/>
</dbReference>
<feature type="domain" description="ABC transmembrane type-1" evidence="8">
    <location>
        <begin position="200"/>
        <end position="390"/>
    </location>
</feature>
<dbReference type="PANTHER" id="PTHR43386">
    <property type="entry name" value="OLIGOPEPTIDE TRANSPORT SYSTEM PERMEASE PROTEIN APPC"/>
    <property type="match status" value="1"/>
</dbReference>
<dbReference type="PATRIC" id="fig|1028800.3.peg.1984"/>